<keyword evidence="7 9" id="KW-0505">Motor protein</keyword>
<keyword evidence="5 9" id="KW-0067">ATP-binding</keyword>
<comment type="subcellular location">
    <subcellularLocation>
        <location evidence="1">Cytoplasm</location>
        <location evidence="1">Cytoskeleton</location>
    </subcellularLocation>
</comment>
<dbReference type="FunFam" id="3.40.850.10:FF:000031">
    <property type="entry name" value="Kinesin-like protein"/>
    <property type="match status" value="1"/>
</dbReference>
<dbReference type="PROSITE" id="PS50067">
    <property type="entry name" value="KINESIN_MOTOR_2"/>
    <property type="match status" value="1"/>
</dbReference>
<feature type="coiled-coil region" evidence="10">
    <location>
        <begin position="705"/>
        <end position="739"/>
    </location>
</feature>
<comment type="similarity">
    <text evidence="9">Belongs to the TRAFAC class myosin-kinesin ATPase superfamily. Kinesin family.</text>
</comment>
<feature type="coiled-coil region" evidence="10">
    <location>
        <begin position="850"/>
        <end position="895"/>
    </location>
</feature>
<dbReference type="OrthoDB" id="3176171at2759"/>
<dbReference type="PANTHER" id="PTHR47968:SF75">
    <property type="entry name" value="CENTROMERE-ASSOCIATED PROTEIN E"/>
    <property type="match status" value="1"/>
</dbReference>
<evidence type="ECO:0000256" key="2">
    <source>
        <dbReference type="ARBA" id="ARBA00022490"/>
    </source>
</evidence>
<dbReference type="PRINTS" id="PR00380">
    <property type="entry name" value="KINESINHEAVY"/>
</dbReference>
<dbReference type="Pfam" id="PF00225">
    <property type="entry name" value="Kinesin"/>
    <property type="match status" value="1"/>
</dbReference>
<keyword evidence="4 9" id="KW-0547">Nucleotide-binding</keyword>
<dbReference type="SMART" id="SM00129">
    <property type="entry name" value="KISc"/>
    <property type="match status" value="1"/>
</dbReference>
<feature type="domain" description="Kinesin motor" evidence="12">
    <location>
        <begin position="4"/>
        <end position="333"/>
    </location>
</feature>
<dbReference type="AlphaFoldDB" id="A0A0P1BGM2"/>
<dbReference type="SUPFAM" id="SSF52540">
    <property type="entry name" value="P-loop containing nucleoside triphosphate hydrolases"/>
    <property type="match status" value="1"/>
</dbReference>
<dbReference type="Gene3D" id="3.40.850.10">
    <property type="entry name" value="Kinesin motor domain"/>
    <property type="match status" value="1"/>
</dbReference>
<dbReference type="Proteomes" id="UP000054845">
    <property type="component" value="Unassembled WGS sequence"/>
</dbReference>
<sequence>MSGNVKVVSRFRPPNSLELKEGGDIVVDFDDSEGTTVKLRNGPTSGPEAAGFTFDRVFPMGTHQQDVFEYGIKETVDDVLNGYNGTIFAYGQTGSGKTFTMMGSDIDSEDLKGIIPRITEQIFTNIAISPPHLEYLVKVSYMEIYMERIRDLLAPQNDNLQIHEEKSRGVYIKGLSDYYVSDQSEVYEIMRQGGLARAVSSTNMNAESSRSHSIFLVTIQQRNTETGSQKSGNLYLVDLAGSEKVGKTGASGQTLEEAKKINKSLSALGMVINALTDGKSSHIPYRDSKLTRILQESLGGNSRTTLIINCSPCYYNQDETISTLRFGVRAKSIKNKARVNAELSPAELKALLKKAQADAARQQAYITALETEVKRWRSGAQVAESEWADLSKVVVGASAGESGTIAPASASRPPSTRPITPAIEALRESRPETPSSGSMDKDERDEFLRRENELADQVTERENALKETRAKLQEAEDELAFLREREAELSDTNKTYAKDLEELKLAHDRLIYEHKETTISVDILKEQIQDLHTEIEDNRRSANEPGRSATGVGQSADPAQADRDRKKAELVGQMMEGYTAGAFTALEQQVRESLSKLDLVAGDKGNLSSEDIAKIKGLFDDSQSVARENTERAQQAEEQNKLLAQSRDELEDRFAKLEAEYDELLDKTMQNDETNATGYNDAAQEVRLKLEAQYASKREAHLGEIADLKRQLELRANEKAKLQNNHEVLRSAHDELKRALAVTSAAADGGKNLAEEAREMERVRRSMTTQLAEFDNMRKNLMRDLQNRCEKVVELELALDTTREHSNNLIRNSNVKSQAKKMAHLEHNLNNLVRVQKSLVDQNTQLKKDINASTKKLMNRQDRIAQLEQQFAEAQADLKRANERFDDQVANLKQAMSHRQAKPAGAQTGAALGFGRIAKPIRGGGPIGQPGPQPGPGAAAQGLRHPGVASAQAQSIDSSSPKARSSWFFSATK</sequence>
<dbReference type="CDD" id="cd23649">
    <property type="entry name" value="Khc_CBD_cc"/>
    <property type="match status" value="1"/>
</dbReference>
<feature type="binding site" evidence="9">
    <location>
        <begin position="91"/>
        <end position="98"/>
    </location>
    <ligand>
        <name>ATP</name>
        <dbReference type="ChEBI" id="CHEBI:30616"/>
    </ligand>
</feature>
<dbReference type="GO" id="GO:0005524">
    <property type="term" value="F:ATP binding"/>
    <property type="evidence" value="ECO:0007669"/>
    <property type="project" value="UniProtKB-UniRule"/>
</dbReference>
<dbReference type="GO" id="GO:0003777">
    <property type="term" value="F:microtubule motor activity"/>
    <property type="evidence" value="ECO:0007669"/>
    <property type="project" value="InterPro"/>
</dbReference>
<evidence type="ECO:0000259" key="12">
    <source>
        <dbReference type="PROSITE" id="PS50067"/>
    </source>
</evidence>
<dbReference type="EMBL" id="CCYA01000264">
    <property type="protein sequence ID" value="CEH15432.1"/>
    <property type="molecule type" value="Genomic_DNA"/>
</dbReference>
<evidence type="ECO:0000256" key="1">
    <source>
        <dbReference type="ARBA" id="ARBA00004245"/>
    </source>
</evidence>
<evidence type="ECO:0000256" key="11">
    <source>
        <dbReference type="SAM" id="MobiDB-lite"/>
    </source>
</evidence>
<dbReference type="PANTHER" id="PTHR47968">
    <property type="entry name" value="CENTROMERE PROTEIN E"/>
    <property type="match status" value="1"/>
</dbReference>
<dbReference type="CDD" id="cd01369">
    <property type="entry name" value="KISc_KHC_KIF5"/>
    <property type="match status" value="1"/>
</dbReference>
<evidence type="ECO:0000313" key="14">
    <source>
        <dbReference type="Proteomes" id="UP000054845"/>
    </source>
</evidence>
<dbReference type="STRING" id="401625.A0A0P1BGM2"/>
<feature type="coiled-coil region" evidence="10">
    <location>
        <begin position="448"/>
        <end position="492"/>
    </location>
</feature>
<dbReference type="InterPro" id="IPR027417">
    <property type="entry name" value="P-loop_NTPase"/>
</dbReference>
<keyword evidence="14" id="KW-1185">Reference proteome</keyword>
<organism evidence="13 14">
    <name type="scientific">Ceraceosorus bombacis</name>
    <dbReference type="NCBI Taxonomy" id="401625"/>
    <lineage>
        <taxon>Eukaryota</taxon>
        <taxon>Fungi</taxon>
        <taxon>Dikarya</taxon>
        <taxon>Basidiomycota</taxon>
        <taxon>Ustilaginomycotina</taxon>
        <taxon>Exobasidiomycetes</taxon>
        <taxon>Ceraceosorales</taxon>
        <taxon>Ceraceosoraceae</taxon>
        <taxon>Ceraceosorus</taxon>
    </lineage>
</organism>
<evidence type="ECO:0000256" key="10">
    <source>
        <dbReference type="SAM" id="Coils"/>
    </source>
</evidence>
<evidence type="ECO:0000256" key="8">
    <source>
        <dbReference type="ARBA" id="ARBA00023212"/>
    </source>
</evidence>
<dbReference type="InterPro" id="IPR001752">
    <property type="entry name" value="Kinesin_motor_dom"/>
</dbReference>
<dbReference type="InterPro" id="IPR059182">
    <property type="entry name" value="Khc_C"/>
</dbReference>
<protein>
    <submittedName>
        <fullName evidence="13">Kinesin heavy chain</fullName>
    </submittedName>
</protein>
<evidence type="ECO:0000256" key="4">
    <source>
        <dbReference type="ARBA" id="ARBA00022741"/>
    </source>
</evidence>
<keyword evidence="8" id="KW-0206">Cytoskeleton</keyword>
<dbReference type="GO" id="GO:0007018">
    <property type="term" value="P:microtubule-based movement"/>
    <property type="evidence" value="ECO:0007669"/>
    <property type="project" value="InterPro"/>
</dbReference>
<evidence type="ECO:0000256" key="3">
    <source>
        <dbReference type="ARBA" id="ARBA00022701"/>
    </source>
</evidence>
<feature type="compositionally biased region" description="Low complexity" evidence="11">
    <location>
        <begin position="949"/>
        <end position="960"/>
    </location>
</feature>
<dbReference type="InterPro" id="IPR036961">
    <property type="entry name" value="Kinesin_motor_dom_sf"/>
</dbReference>
<evidence type="ECO:0000256" key="9">
    <source>
        <dbReference type="PROSITE-ProRule" id="PRU00283"/>
    </source>
</evidence>
<feature type="coiled-coil region" evidence="10">
    <location>
        <begin position="626"/>
        <end position="667"/>
    </location>
</feature>
<dbReference type="InterPro" id="IPR027640">
    <property type="entry name" value="Kinesin-like_fam"/>
</dbReference>
<keyword evidence="3" id="KW-0493">Microtubule</keyword>
<name>A0A0P1BGM2_9BASI</name>
<keyword evidence="2" id="KW-0963">Cytoplasm</keyword>
<evidence type="ECO:0000256" key="5">
    <source>
        <dbReference type="ARBA" id="ARBA00022840"/>
    </source>
</evidence>
<proteinExistence type="inferred from homology"/>
<reference evidence="14" key="1">
    <citation type="submission" date="2014-09" db="EMBL/GenBank/DDBJ databases">
        <authorList>
            <person name="Sharma Rahul"/>
            <person name="Thines Marco"/>
        </authorList>
    </citation>
    <scope>NUCLEOTIDE SEQUENCE [LARGE SCALE GENOMIC DNA]</scope>
</reference>
<evidence type="ECO:0000256" key="6">
    <source>
        <dbReference type="ARBA" id="ARBA00023054"/>
    </source>
</evidence>
<feature type="region of interest" description="Disordered" evidence="11">
    <location>
        <begin position="535"/>
        <end position="567"/>
    </location>
</feature>
<feature type="region of interest" description="Disordered" evidence="11">
    <location>
        <begin position="917"/>
        <end position="973"/>
    </location>
</feature>
<feature type="compositionally biased region" description="Polar residues" evidence="11">
    <location>
        <begin position="961"/>
        <end position="973"/>
    </location>
</feature>
<evidence type="ECO:0000313" key="13">
    <source>
        <dbReference type="EMBL" id="CEH15432.1"/>
    </source>
</evidence>
<accession>A0A0P1BGM2</accession>
<evidence type="ECO:0000256" key="7">
    <source>
        <dbReference type="ARBA" id="ARBA00023175"/>
    </source>
</evidence>
<dbReference type="GO" id="GO:0008017">
    <property type="term" value="F:microtubule binding"/>
    <property type="evidence" value="ECO:0007669"/>
    <property type="project" value="InterPro"/>
</dbReference>
<keyword evidence="6 10" id="KW-0175">Coiled coil</keyword>
<feature type="region of interest" description="Disordered" evidence="11">
    <location>
        <begin position="424"/>
        <end position="445"/>
    </location>
</feature>
<dbReference type="GO" id="GO:0005874">
    <property type="term" value="C:microtubule"/>
    <property type="evidence" value="ECO:0007669"/>
    <property type="project" value="UniProtKB-KW"/>
</dbReference>